<dbReference type="PROSITE" id="PS51343">
    <property type="entry name" value="PII_GLNB_DOM"/>
    <property type="match status" value="1"/>
</dbReference>
<accession>A0A2A2F827</accession>
<dbReference type="PANTHER" id="PTHR30115">
    <property type="entry name" value="NITROGEN REGULATORY PROTEIN P-II"/>
    <property type="match status" value="1"/>
</dbReference>
<dbReference type="InterPro" id="IPR011322">
    <property type="entry name" value="N-reg_PII-like_a/b"/>
</dbReference>
<dbReference type="SMART" id="SM00938">
    <property type="entry name" value="P-II"/>
    <property type="match status" value="1"/>
</dbReference>
<dbReference type="Gene3D" id="3.30.70.120">
    <property type="match status" value="1"/>
</dbReference>
<name>A0A2A2F827_9GAMM</name>
<dbReference type="PRINTS" id="PR00340">
    <property type="entry name" value="PIIGLNB"/>
</dbReference>
<gene>
    <name evidence="1" type="ORF">CK501_09780</name>
</gene>
<dbReference type="GO" id="GO:0005829">
    <property type="term" value="C:cytosol"/>
    <property type="evidence" value="ECO:0007669"/>
    <property type="project" value="TreeGrafter"/>
</dbReference>
<protein>
    <submittedName>
        <fullName evidence="1">Transcriptional regulator</fullName>
    </submittedName>
</protein>
<proteinExistence type="predicted"/>
<reference evidence="1 2" key="1">
    <citation type="submission" date="2017-08" db="EMBL/GenBank/DDBJ databases">
        <title>Halovibrio sewagensis sp. nov., isolated from wastewater of high salinity.</title>
        <authorList>
            <person name="Dong X."/>
            <person name="Zhang G."/>
        </authorList>
    </citation>
    <scope>NUCLEOTIDE SEQUENCE [LARGE SCALE GENOMIC DNA]</scope>
    <source>
        <strain evidence="1 2">YL5-2</strain>
    </source>
</reference>
<dbReference type="EMBL" id="NSKD01000003">
    <property type="protein sequence ID" value="PAU80693.1"/>
    <property type="molecule type" value="Genomic_DNA"/>
</dbReference>
<dbReference type="GO" id="GO:0006808">
    <property type="term" value="P:regulation of nitrogen utilization"/>
    <property type="evidence" value="ECO:0007669"/>
    <property type="project" value="InterPro"/>
</dbReference>
<organism evidence="1 2">
    <name type="scientific">Halovibrio salipaludis</name>
    <dbReference type="NCBI Taxonomy" id="2032626"/>
    <lineage>
        <taxon>Bacteria</taxon>
        <taxon>Pseudomonadati</taxon>
        <taxon>Pseudomonadota</taxon>
        <taxon>Gammaproteobacteria</taxon>
        <taxon>Oceanospirillales</taxon>
        <taxon>Halomonadaceae</taxon>
        <taxon>Halovibrio</taxon>
    </lineage>
</organism>
<comment type="caution">
    <text evidence="1">The sequence shown here is derived from an EMBL/GenBank/DDBJ whole genome shotgun (WGS) entry which is preliminary data.</text>
</comment>
<keyword evidence="2" id="KW-1185">Reference proteome</keyword>
<dbReference type="Pfam" id="PF00543">
    <property type="entry name" value="P-II"/>
    <property type="match status" value="1"/>
</dbReference>
<dbReference type="GO" id="GO:0005524">
    <property type="term" value="F:ATP binding"/>
    <property type="evidence" value="ECO:0007669"/>
    <property type="project" value="TreeGrafter"/>
</dbReference>
<dbReference type="PANTHER" id="PTHR30115:SF11">
    <property type="entry name" value="NITROGEN REGULATORY PROTEIN P-II HOMOLOG"/>
    <property type="match status" value="1"/>
</dbReference>
<dbReference type="SUPFAM" id="SSF54913">
    <property type="entry name" value="GlnB-like"/>
    <property type="match status" value="1"/>
</dbReference>
<dbReference type="AlphaFoldDB" id="A0A2A2F827"/>
<dbReference type="InterPro" id="IPR002187">
    <property type="entry name" value="N-reg_PII"/>
</dbReference>
<dbReference type="InterPro" id="IPR015867">
    <property type="entry name" value="N-reg_PII/ATP_PRibTrfase_C"/>
</dbReference>
<dbReference type="RefSeq" id="WP_095617525.1">
    <property type="nucleotide sequence ID" value="NZ_NSKD01000003.1"/>
</dbReference>
<evidence type="ECO:0000313" key="1">
    <source>
        <dbReference type="EMBL" id="PAU80693.1"/>
    </source>
</evidence>
<sequence length="113" mass="12474">MKKIEAFIKEDRIEPVANALRGIDGLSGVTVIHAEGFGRREAANEREPSPEMIHDFRGVGRLETFCSDELVEKVVETLREAAHTGLRHDGKIFVLPVDDAIRVASGKRGPDIL</sequence>
<dbReference type="Proteomes" id="UP000218896">
    <property type="component" value="Unassembled WGS sequence"/>
</dbReference>
<dbReference type="GO" id="GO:0030234">
    <property type="term" value="F:enzyme regulator activity"/>
    <property type="evidence" value="ECO:0007669"/>
    <property type="project" value="InterPro"/>
</dbReference>
<evidence type="ECO:0000313" key="2">
    <source>
        <dbReference type="Proteomes" id="UP000218896"/>
    </source>
</evidence>
<dbReference type="OrthoDB" id="6386089at2"/>